<accession>A0ABR5ANU5</accession>
<protein>
    <submittedName>
        <fullName evidence="1">Mobile element protein</fullName>
    </submittedName>
</protein>
<dbReference type="Gene3D" id="1.10.10.60">
    <property type="entry name" value="Homeodomain-like"/>
    <property type="match status" value="1"/>
</dbReference>
<dbReference type="InterPro" id="IPR002514">
    <property type="entry name" value="Transposase_8"/>
</dbReference>
<dbReference type="InterPro" id="IPR009057">
    <property type="entry name" value="Homeodomain-like_sf"/>
</dbReference>
<keyword evidence="2" id="KW-1185">Reference proteome</keyword>
<dbReference type="SUPFAM" id="SSF46689">
    <property type="entry name" value="Homeodomain-like"/>
    <property type="match status" value="1"/>
</dbReference>
<reference evidence="1 2" key="1">
    <citation type="submission" date="2015-01" db="EMBL/GenBank/DDBJ databases">
        <title>Genome Assembly of Bacillus badius MTCC 1458.</title>
        <authorList>
            <person name="Verma A."/>
            <person name="Khatri I."/>
            <person name="Mual P."/>
            <person name="Subramanian S."/>
            <person name="Krishnamurthi S."/>
        </authorList>
    </citation>
    <scope>NUCLEOTIDE SEQUENCE [LARGE SCALE GENOMIC DNA]</scope>
    <source>
        <strain evidence="1 2">MTCC 1458</strain>
    </source>
</reference>
<evidence type="ECO:0000313" key="1">
    <source>
        <dbReference type="EMBL" id="KIL71858.1"/>
    </source>
</evidence>
<evidence type="ECO:0000313" key="2">
    <source>
        <dbReference type="Proteomes" id="UP000031982"/>
    </source>
</evidence>
<comment type="caution">
    <text evidence="1">The sequence shown here is derived from an EMBL/GenBank/DDBJ whole genome shotgun (WGS) entry which is preliminary data.</text>
</comment>
<sequence length="73" mass="8365">MDLYHSGSSVKELSSEYGVSEVTIYKWVKDFTPISSEKEALTPKELADIQKENLRLKQEVEILKKAMSIFAKK</sequence>
<dbReference type="Proteomes" id="UP000031982">
    <property type="component" value="Unassembled WGS sequence"/>
</dbReference>
<name>A0ABR5ANU5_BACBA</name>
<dbReference type="Pfam" id="PF01527">
    <property type="entry name" value="HTH_Tnp_1"/>
    <property type="match status" value="1"/>
</dbReference>
<proteinExistence type="predicted"/>
<dbReference type="EMBL" id="JXLP01000046">
    <property type="protein sequence ID" value="KIL71858.1"/>
    <property type="molecule type" value="Genomic_DNA"/>
</dbReference>
<organism evidence="1 2">
    <name type="scientific">Bacillus badius</name>
    <dbReference type="NCBI Taxonomy" id="1455"/>
    <lineage>
        <taxon>Bacteria</taxon>
        <taxon>Bacillati</taxon>
        <taxon>Bacillota</taxon>
        <taxon>Bacilli</taxon>
        <taxon>Bacillales</taxon>
        <taxon>Bacillaceae</taxon>
        <taxon>Pseudobacillus</taxon>
    </lineage>
</organism>
<gene>
    <name evidence="1" type="ORF">SD77_3613</name>
</gene>